<sequence>MKRQPYSYATLRFVHDIATGEFLTVGVAVYSASAKFLKFKFRRTLGVAGEIFDSHQLSSFRALMRTVRDRAASIEATQCDQLQLGAAVSLETLLLELFPKDASALQWTSVQQGLTADLACTSDRLFARYCAKYDRRPVRRGVSDKDAWSSFHRKLEDRRIARYFQPKVIGGQNDEITFNLAWKNGVWHCIEPVSFDLADPDAIRTKAHTRAGEIVGIRDSAEEFSVYFVVTPPEEASLQDAFERAKGILTNSPLPVEVYEAGQEDALLERMRDRIAAHN</sequence>
<dbReference type="Proteomes" id="UP000216354">
    <property type="component" value="Unassembled WGS sequence"/>
</dbReference>
<gene>
    <name evidence="1" type="ORF">CAL27_23825</name>
</gene>
<reference evidence="1 2" key="1">
    <citation type="submission" date="2017-05" db="EMBL/GenBank/DDBJ databases">
        <title>Complete and WGS of Bordetella genogroups.</title>
        <authorList>
            <person name="Spilker T."/>
            <person name="Lipuma J."/>
        </authorList>
    </citation>
    <scope>NUCLEOTIDE SEQUENCE [LARGE SCALE GENOMIC DNA]</scope>
    <source>
        <strain evidence="1 2">AU9795</strain>
    </source>
</reference>
<accession>A0ABX4EU73</accession>
<name>A0ABX4EU73_9BORD</name>
<dbReference type="EMBL" id="NEVR01000006">
    <property type="protein sequence ID" value="OZI57268.1"/>
    <property type="molecule type" value="Genomic_DNA"/>
</dbReference>
<evidence type="ECO:0000313" key="2">
    <source>
        <dbReference type="Proteomes" id="UP000216354"/>
    </source>
</evidence>
<dbReference type="Pfam" id="PF11236">
    <property type="entry name" value="DUF3037"/>
    <property type="match status" value="1"/>
</dbReference>
<dbReference type="RefSeq" id="WP_094832989.1">
    <property type="nucleotide sequence ID" value="NZ_NEVR01000006.1"/>
</dbReference>
<evidence type="ECO:0008006" key="3">
    <source>
        <dbReference type="Google" id="ProtNLM"/>
    </source>
</evidence>
<proteinExistence type="predicted"/>
<organism evidence="1 2">
    <name type="scientific">Bordetella genomosp. 1</name>
    <dbReference type="NCBI Taxonomy" id="1395607"/>
    <lineage>
        <taxon>Bacteria</taxon>
        <taxon>Pseudomonadati</taxon>
        <taxon>Pseudomonadota</taxon>
        <taxon>Betaproteobacteria</taxon>
        <taxon>Burkholderiales</taxon>
        <taxon>Alcaligenaceae</taxon>
        <taxon>Bordetella</taxon>
    </lineage>
</organism>
<protein>
    <recommendedName>
        <fullName evidence="3">DUF3037 domain-containing protein</fullName>
    </recommendedName>
</protein>
<keyword evidence="2" id="KW-1185">Reference proteome</keyword>
<evidence type="ECO:0000313" key="1">
    <source>
        <dbReference type="EMBL" id="OZI57268.1"/>
    </source>
</evidence>
<dbReference type="InterPro" id="IPR021398">
    <property type="entry name" value="DUF3037"/>
</dbReference>
<comment type="caution">
    <text evidence="1">The sequence shown here is derived from an EMBL/GenBank/DDBJ whole genome shotgun (WGS) entry which is preliminary data.</text>
</comment>